<dbReference type="Pfam" id="PF00888">
    <property type="entry name" value="Cullin"/>
    <property type="match status" value="1"/>
</dbReference>
<dbReference type="SUPFAM" id="SSF74788">
    <property type="entry name" value="Cullin repeat-like"/>
    <property type="match status" value="1"/>
</dbReference>
<proteinExistence type="inferred from homology"/>
<dbReference type="InterPro" id="IPR045093">
    <property type="entry name" value="Cullin"/>
</dbReference>
<gene>
    <name evidence="3" type="ORF">COLO4_30016</name>
</gene>
<name>A0A1R3HBV2_9ROSI</name>
<dbReference type="InterPro" id="IPR001373">
    <property type="entry name" value="Cullin_N"/>
</dbReference>
<dbReference type="PANTHER" id="PTHR11932">
    <property type="entry name" value="CULLIN"/>
    <property type="match status" value="1"/>
</dbReference>
<dbReference type="InterPro" id="IPR016159">
    <property type="entry name" value="Cullin_repeat-like_dom_sf"/>
</dbReference>
<reference evidence="4" key="1">
    <citation type="submission" date="2013-09" db="EMBL/GenBank/DDBJ databases">
        <title>Corchorus olitorius genome sequencing.</title>
        <authorList>
            <person name="Alam M."/>
            <person name="Haque M.S."/>
            <person name="Islam M.S."/>
            <person name="Emdad E.M."/>
            <person name="Islam M.M."/>
            <person name="Ahmed B."/>
            <person name="Halim A."/>
            <person name="Hossen Q.M.M."/>
            <person name="Hossain M.Z."/>
            <person name="Ahmed R."/>
            <person name="Khan M.M."/>
            <person name="Islam R."/>
            <person name="Rashid M.M."/>
            <person name="Khan S.A."/>
            <person name="Rahman M.S."/>
            <person name="Alam M."/>
            <person name="Yahiya A.S."/>
            <person name="Khan M.S."/>
            <person name="Azam M.S."/>
            <person name="Haque T."/>
            <person name="Lashkar M.Z.H."/>
            <person name="Akhand A.I."/>
            <person name="Morshed G."/>
            <person name="Roy S."/>
            <person name="Uddin K.S."/>
            <person name="Rabeya T."/>
            <person name="Hossain A.S."/>
            <person name="Chowdhury A."/>
            <person name="Snigdha A.R."/>
            <person name="Mortoza M.S."/>
            <person name="Matin S.A."/>
            <person name="Hoque S.M.E."/>
            <person name="Islam M.K."/>
            <person name="Roy D.K."/>
            <person name="Haider R."/>
            <person name="Moosa M.M."/>
            <person name="Elias S.M."/>
            <person name="Hasan A.M."/>
            <person name="Jahan S."/>
            <person name="Shafiuddin M."/>
            <person name="Mahmood N."/>
            <person name="Shommy N.S."/>
        </authorList>
    </citation>
    <scope>NUCLEOTIDE SEQUENCE [LARGE SCALE GENOMIC DNA]</scope>
    <source>
        <strain evidence="4">cv. O-4</strain>
    </source>
</reference>
<dbReference type="AlphaFoldDB" id="A0A1R3HBV2"/>
<dbReference type="FunFam" id="1.20.1310.10:FF:000001">
    <property type="entry name" value="Cullin 3"/>
    <property type="match status" value="1"/>
</dbReference>
<comment type="similarity">
    <text evidence="1">Belongs to the cullin family.</text>
</comment>
<dbReference type="OrthoDB" id="27073at2759"/>
<comment type="caution">
    <text evidence="3">The sequence shown here is derived from an EMBL/GenBank/DDBJ whole genome shotgun (WGS) entry which is preliminary data.</text>
</comment>
<dbReference type="EMBL" id="AWUE01020572">
    <property type="protein sequence ID" value="OMO67726.1"/>
    <property type="molecule type" value="Genomic_DNA"/>
</dbReference>
<protein>
    <recommendedName>
        <fullName evidence="2">Cullin N-terminal domain-containing protein</fullName>
    </recommendedName>
</protein>
<dbReference type="GO" id="GO:0006511">
    <property type="term" value="P:ubiquitin-dependent protein catabolic process"/>
    <property type="evidence" value="ECO:0007669"/>
    <property type="project" value="InterPro"/>
</dbReference>
<dbReference type="Proteomes" id="UP000187203">
    <property type="component" value="Unassembled WGS sequence"/>
</dbReference>
<dbReference type="FunFam" id="1.20.1310.10:FF:000021">
    <property type="entry name" value="Cullin-1, putative"/>
    <property type="match status" value="1"/>
</dbReference>
<dbReference type="GO" id="GO:0031625">
    <property type="term" value="F:ubiquitin protein ligase binding"/>
    <property type="evidence" value="ECO:0007669"/>
    <property type="project" value="InterPro"/>
</dbReference>
<evidence type="ECO:0000313" key="4">
    <source>
        <dbReference type="Proteomes" id="UP000187203"/>
    </source>
</evidence>
<keyword evidence="4" id="KW-1185">Reference proteome</keyword>
<dbReference type="Gene3D" id="1.20.1310.10">
    <property type="entry name" value="Cullin Repeats"/>
    <property type="match status" value="2"/>
</dbReference>
<evidence type="ECO:0000256" key="1">
    <source>
        <dbReference type="ARBA" id="ARBA00006019"/>
    </source>
</evidence>
<sequence>MNMNKGETIDFEQVWEVVEKGIKHVMNILEGKTAPKISTEDHMELYTTIYNMCTQKRPHNYAQQLHDKYRESLADYNTSMVLPSLREKHDEFLLREVVKRWANHKLMVRWLSRFFHYLDRSLPPFNEVSLTCFRELVYQELNAKVKDAVISLIDRERGGEGEQIDRELLKKVLDIFVEIGMGQMEYYENDFQADLLRDTAAYYSRKATIWIEEYSSPEFMLKVEECLQQEKDRASQYLHPSSVPKLLERARHELLSLNANQQVLENDQQL</sequence>
<organism evidence="3 4">
    <name type="scientific">Corchorus olitorius</name>
    <dbReference type="NCBI Taxonomy" id="93759"/>
    <lineage>
        <taxon>Eukaryota</taxon>
        <taxon>Viridiplantae</taxon>
        <taxon>Streptophyta</taxon>
        <taxon>Embryophyta</taxon>
        <taxon>Tracheophyta</taxon>
        <taxon>Spermatophyta</taxon>
        <taxon>Magnoliopsida</taxon>
        <taxon>eudicotyledons</taxon>
        <taxon>Gunneridae</taxon>
        <taxon>Pentapetalae</taxon>
        <taxon>rosids</taxon>
        <taxon>malvids</taxon>
        <taxon>Malvales</taxon>
        <taxon>Malvaceae</taxon>
        <taxon>Grewioideae</taxon>
        <taxon>Apeibeae</taxon>
        <taxon>Corchorus</taxon>
    </lineage>
</organism>
<dbReference type="STRING" id="93759.A0A1R3HBV2"/>
<evidence type="ECO:0000259" key="2">
    <source>
        <dbReference type="Pfam" id="PF00888"/>
    </source>
</evidence>
<evidence type="ECO:0000313" key="3">
    <source>
        <dbReference type="EMBL" id="OMO67726.1"/>
    </source>
</evidence>
<accession>A0A1R3HBV2</accession>
<feature type="domain" description="Cullin N-terminal" evidence="2">
    <location>
        <begin position="15"/>
        <end position="261"/>
    </location>
</feature>